<protein>
    <submittedName>
        <fullName evidence="2">Polymorphic membrane protein Chlamydia</fullName>
    </submittedName>
</protein>
<feature type="chain" id="PRO_5002731329" evidence="1">
    <location>
        <begin position="28"/>
        <end position="507"/>
    </location>
</feature>
<evidence type="ECO:0000313" key="2">
    <source>
        <dbReference type="EMBL" id="ABW67679.1"/>
    </source>
</evidence>
<proteinExistence type="predicted"/>
<dbReference type="SUPFAM" id="SSF51126">
    <property type="entry name" value="Pectin lyase-like"/>
    <property type="match status" value="1"/>
</dbReference>
<dbReference type="HOGENOM" id="CLU_620763_0_0_7"/>
<keyword evidence="1" id="KW-0732">Signal</keyword>
<dbReference type="Proteomes" id="UP000008561">
    <property type="component" value="Chromosome"/>
</dbReference>
<dbReference type="EMBL" id="CP000859">
    <property type="protein sequence ID" value="ABW67679.1"/>
    <property type="molecule type" value="Genomic_DNA"/>
</dbReference>
<keyword evidence="3" id="KW-1185">Reference proteome</keyword>
<dbReference type="Gene3D" id="2.160.20.10">
    <property type="entry name" value="Single-stranded right-handed beta-helix, Pectin lyase-like"/>
    <property type="match status" value="1"/>
</dbReference>
<dbReference type="STRING" id="96561.Dole_1875"/>
<dbReference type="InterPro" id="IPR059226">
    <property type="entry name" value="Choice_anch_Q_dom"/>
</dbReference>
<reference evidence="2 3" key="1">
    <citation type="submission" date="2007-10" db="EMBL/GenBank/DDBJ databases">
        <title>Complete sequence of Desulfococcus oleovorans Hxd3.</title>
        <authorList>
            <consortium name="US DOE Joint Genome Institute"/>
            <person name="Copeland A."/>
            <person name="Lucas S."/>
            <person name="Lapidus A."/>
            <person name="Barry K."/>
            <person name="Glavina del Rio T."/>
            <person name="Dalin E."/>
            <person name="Tice H."/>
            <person name="Pitluck S."/>
            <person name="Kiss H."/>
            <person name="Brettin T."/>
            <person name="Bruce D."/>
            <person name="Detter J.C."/>
            <person name="Han C."/>
            <person name="Schmutz J."/>
            <person name="Larimer F."/>
            <person name="Land M."/>
            <person name="Hauser L."/>
            <person name="Kyrpides N."/>
            <person name="Kim E."/>
            <person name="Wawrik B."/>
            <person name="Richardson P."/>
        </authorList>
    </citation>
    <scope>NUCLEOTIDE SEQUENCE [LARGE SCALE GENOMIC DNA]</scope>
    <source>
        <strain evidence="3">DSM 6200 / JCM 39069 / Hxd3</strain>
    </source>
</reference>
<dbReference type="KEGG" id="dol:Dole_1875"/>
<dbReference type="RefSeq" id="WP_012175291.1">
    <property type="nucleotide sequence ID" value="NC_009943.1"/>
</dbReference>
<dbReference type="NCBIfam" id="NF041518">
    <property type="entry name" value="choice_anch_Q"/>
    <property type="match status" value="1"/>
</dbReference>
<feature type="signal peptide" evidence="1">
    <location>
        <begin position="1"/>
        <end position="27"/>
    </location>
</feature>
<name>A8ZSE2_DESOH</name>
<sequence>MKTLRTLLAVVWLSVVMAVLFTGSAFADVLYVDADATGKNNGASWENAYTFLDPALEAAVAGDEIWVAAGTYKPSAHPNIADDEMDPEEDARRYNHFSLKNNVALYGGFAGGEKTLDERDWEKNETILSGETDGQNSLHNCFHVFYHPERLHLNKTAVLDGFRVTGGFAYTSYTSDPKNHNSGGGMYNHASSPKITNCVFTMNHAYYGGAVCNQSSSPIFLKCTFYENIAIFWGGAMDNEEASPILDACIFERNVAGEMISDIPYIPMGSGGGLCNNENSSPRIINCIFTGNWAAYSGGGIANNKSSPQLVNCIFNHDRTRPFFIILPSYGPGGGAIANWMGSNPVFTNCTVGCSSEMFNFIGSSPTLVNCIFWSGITNDDDSTALISYSNIQGAFDDNGVWDDSFGVDKGGNIAEAPLFVQPPDPGPDEAWHTEDDDLGDLHLQADSPCVDAGDNEAPGLVSTDLDGNPRIVNRTVDMGAYESGAAAVAAGGGGGGGCFLSALQDG</sequence>
<dbReference type="InterPro" id="IPR012334">
    <property type="entry name" value="Pectin_lyas_fold"/>
</dbReference>
<dbReference type="InterPro" id="IPR011050">
    <property type="entry name" value="Pectin_lyase_fold/virulence"/>
</dbReference>
<evidence type="ECO:0000256" key="1">
    <source>
        <dbReference type="SAM" id="SignalP"/>
    </source>
</evidence>
<dbReference type="eggNOG" id="COG3210">
    <property type="taxonomic scope" value="Bacteria"/>
</dbReference>
<gene>
    <name evidence="2" type="ordered locus">Dole_1875</name>
</gene>
<dbReference type="OrthoDB" id="5410062at2"/>
<accession>A8ZSE2</accession>
<organism evidence="2 3">
    <name type="scientific">Desulfosudis oleivorans (strain DSM 6200 / JCM 39069 / Hxd3)</name>
    <name type="common">Desulfococcus oleovorans</name>
    <dbReference type="NCBI Taxonomy" id="96561"/>
    <lineage>
        <taxon>Bacteria</taxon>
        <taxon>Pseudomonadati</taxon>
        <taxon>Thermodesulfobacteriota</taxon>
        <taxon>Desulfobacteria</taxon>
        <taxon>Desulfobacterales</taxon>
        <taxon>Desulfosudaceae</taxon>
        <taxon>Desulfosudis</taxon>
    </lineage>
</organism>
<evidence type="ECO:0000313" key="3">
    <source>
        <dbReference type="Proteomes" id="UP000008561"/>
    </source>
</evidence>
<dbReference type="AlphaFoldDB" id="A8ZSE2"/>